<reference evidence="1 2" key="1">
    <citation type="journal article" date="2017" name="Int. J. Syst. Evol. Microbiol.">
        <title>Mycobacterium talmoniae sp. nov., a slowly growing mycobacterium isolated from human respiratory samples.</title>
        <authorList>
            <person name="Davidson R.M."/>
            <person name="DeGroote M.A."/>
            <person name="Marola J.L."/>
            <person name="Buss S."/>
            <person name="Jones V."/>
            <person name="McNeil M.R."/>
            <person name="Freifeld A.G."/>
            <person name="Elaine Epperson L."/>
            <person name="Hasan N.A."/>
            <person name="Jackson M."/>
            <person name="Iwen P.C."/>
            <person name="Salfinger M."/>
            <person name="Strong M."/>
        </authorList>
    </citation>
    <scope>NUCLEOTIDE SEQUENCE [LARGE SCALE GENOMIC DNA]</scope>
    <source>
        <strain evidence="1 2">ATCC BAA-2683</strain>
    </source>
</reference>
<sequence length="114" mass="12171">MTRAVMRAMQAQRANAAFGSSTAQADLLSGLAPNGKLSILANDQTPLPVATDQLVFARRQLGGWYSGHAADSEDALNFAVLKGISPLVQTFPLRDAERAFAERVTMRAVLTAEP</sequence>
<dbReference type="Gene3D" id="3.90.180.10">
    <property type="entry name" value="Medium-chain alcohol dehydrogenases, catalytic domain"/>
    <property type="match status" value="1"/>
</dbReference>
<dbReference type="RefSeq" id="WP_131823542.1">
    <property type="nucleotide sequence ID" value="NZ_MLQM01000026.1"/>
</dbReference>
<comment type="caution">
    <text evidence="1">The sequence shown here is derived from an EMBL/GenBank/DDBJ whole genome shotgun (WGS) entry which is preliminary data.</text>
</comment>
<evidence type="ECO:0000313" key="1">
    <source>
        <dbReference type="EMBL" id="PQM48355.1"/>
    </source>
</evidence>
<dbReference type="EMBL" id="PPEA01000210">
    <property type="protein sequence ID" value="PQM48355.1"/>
    <property type="molecule type" value="Genomic_DNA"/>
</dbReference>
<proteinExistence type="predicted"/>
<accession>A0A2S8BNW5</accession>
<dbReference type="Proteomes" id="UP000238296">
    <property type="component" value="Unassembled WGS sequence"/>
</dbReference>
<evidence type="ECO:0000313" key="2">
    <source>
        <dbReference type="Proteomes" id="UP000238296"/>
    </source>
</evidence>
<dbReference type="Gene3D" id="3.40.50.720">
    <property type="entry name" value="NAD(P)-binding Rossmann-like Domain"/>
    <property type="match status" value="1"/>
</dbReference>
<gene>
    <name evidence="1" type="ORF">C1Y40_01438</name>
</gene>
<evidence type="ECO:0008006" key="3">
    <source>
        <dbReference type="Google" id="ProtNLM"/>
    </source>
</evidence>
<protein>
    <recommendedName>
        <fullName evidence="3">Alcohol dehydrogenase</fullName>
    </recommendedName>
</protein>
<organism evidence="1 2">
    <name type="scientific">Mycobacterium talmoniae</name>
    <dbReference type="NCBI Taxonomy" id="1858794"/>
    <lineage>
        <taxon>Bacteria</taxon>
        <taxon>Bacillati</taxon>
        <taxon>Actinomycetota</taxon>
        <taxon>Actinomycetes</taxon>
        <taxon>Mycobacteriales</taxon>
        <taxon>Mycobacteriaceae</taxon>
        <taxon>Mycobacterium</taxon>
    </lineage>
</organism>
<dbReference type="AlphaFoldDB" id="A0A2S8BNW5"/>
<name>A0A2S8BNW5_9MYCO</name>